<evidence type="ECO:0000256" key="3">
    <source>
        <dbReference type="ARBA" id="ARBA00022691"/>
    </source>
</evidence>
<gene>
    <name evidence="8" type="ORF">HP555_06635</name>
</gene>
<dbReference type="PANTHER" id="PTHR30352:SF5">
    <property type="entry name" value="PYRUVATE FORMATE-LYASE 1-ACTIVATING ENZYME"/>
    <property type="match status" value="1"/>
</dbReference>
<dbReference type="Pfam" id="PF04055">
    <property type="entry name" value="Radical_SAM"/>
    <property type="match status" value="1"/>
</dbReference>
<dbReference type="InterPro" id="IPR034457">
    <property type="entry name" value="Organic_radical-activating"/>
</dbReference>
<organism evidence="8 9">
    <name type="scientific">Desulfobulbus oligotrophicus</name>
    <dbReference type="NCBI Taxonomy" id="1909699"/>
    <lineage>
        <taxon>Bacteria</taxon>
        <taxon>Pseudomonadati</taxon>
        <taxon>Thermodesulfobacteriota</taxon>
        <taxon>Desulfobulbia</taxon>
        <taxon>Desulfobulbales</taxon>
        <taxon>Desulfobulbaceae</taxon>
        <taxon>Desulfobulbus</taxon>
    </lineage>
</organism>
<dbReference type="InterPro" id="IPR013785">
    <property type="entry name" value="Aldolase_TIM"/>
</dbReference>
<dbReference type="Gene3D" id="3.20.20.70">
    <property type="entry name" value="Aldolase class I"/>
    <property type="match status" value="1"/>
</dbReference>
<protein>
    <submittedName>
        <fullName evidence="8">Radical SAM protein</fullName>
    </submittedName>
</protein>
<dbReference type="Proteomes" id="UP000596092">
    <property type="component" value="Chromosome"/>
</dbReference>
<sequence>MPEKHPRSVPALLFADPAGHIIDYNGLTMAGSSAGQFYKPQLEDLIELPPGSELFRLPDRLPVGIDPNSGEPTLLATNPYTPGDPIQAVAAFMAPAHTAIYTAAYQTCSPKPALLPLFSYTAVGWADGKMWVTGFRSDADQRQDADQFDHKLLKRRTLSHLGKHQHNRLIQHLGKCCLTYGCPAARNYFLRRWEAPLPTSPVCNAACAGCISLQPSGSCPSTQDRISFIPTAREIAEIAVPHLKLAPRAIASFGQGCEGEPLLQANLLEKSVRLIRSQTDRGTLNLNTNGSLPDAVKQLARAGLDSIRISLNSAQSDKHRAYYRPKGFSLTDVCRSITVMKQFRRHVSLNYFVLPGCTDDPQEFTALCNLISEFQPDFLQLRNLNMDPEFYLQVINHQPQQPPLGIRQWLQQLRHRFPSLGFGYFNPPISFE</sequence>
<keyword evidence="2" id="KW-0004">4Fe-4S</keyword>
<keyword evidence="4" id="KW-0479">Metal-binding</keyword>
<feature type="domain" description="Radical SAM core" evidence="7">
    <location>
        <begin position="189"/>
        <end position="428"/>
    </location>
</feature>
<evidence type="ECO:0000259" key="7">
    <source>
        <dbReference type="PROSITE" id="PS51918"/>
    </source>
</evidence>
<dbReference type="EMBL" id="CP054140">
    <property type="protein sequence ID" value="QQG65563.1"/>
    <property type="molecule type" value="Genomic_DNA"/>
</dbReference>
<keyword evidence="9" id="KW-1185">Reference proteome</keyword>
<dbReference type="PANTHER" id="PTHR30352">
    <property type="entry name" value="PYRUVATE FORMATE-LYASE-ACTIVATING ENZYME"/>
    <property type="match status" value="1"/>
</dbReference>
<dbReference type="SUPFAM" id="SSF102114">
    <property type="entry name" value="Radical SAM enzymes"/>
    <property type="match status" value="1"/>
</dbReference>
<dbReference type="AlphaFoldDB" id="A0A7T5VCW4"/>
<accession>A0A7T5VCW4</accession>
<evidence type="ECO:0000256" key="4">
    <source>
        <dbReference type="ARBA" id="ARBA00022723"/>
    </source>
</evidence>
<name>A0A7T5VCW4_9BACT</name>
<dbReference type="SFLD" id="SFLDG01109">
    <property type="entry name" value="Uncharacterised_Radical_SAM_Su"/>
    <property type="match status" value="1"/>
</dbReference>
<keyword evidence="5" id="KW-0408">Iron</keyword>
<dbReference type="GO" id="GO:0046872">
    <property type="term" value="F:metal ion binding"/>
    <property type="evidence" value="ECO:0007669"/>
    <property type="project" value="UniProtKB-KW"/>
</dbReference>
<dbReference type="SFLD" id="SFLDS00029">
    <property type="entry name" value="Radical_SAM"/>
    <property type="match status" value="1"/>
</dbReference>
<evidence type="ECO:0000313" key="8">
    <source>
        <dbReference type="EMBL" id="QQG65563.1"/>
    </source>
</evidence>
<proteinExistence type="predicted"/>
<dbReference type="GO" id="GO:0003824">
    <property type="term" value="F:catalytic activity"/>
    <property type="evidence" value="ECO:0007669"/>
    <property type="project" value="InterPro"/>
</dbReference>
<dbReference type="GO" id="GO:0051539">
    <property type="term" value="F:4 iron, 4 sulfur cluster binding"/>
    <property type="evidence" value="ECO:0007669"/>
    <property type="project" value="UniProtKB-KW"/>
</dbReference>
<evidence type="ECO:0000256" key="2">
    <source>
        <dbReference type="ARBA" id="ARBA00022485"/>
    </source>
</evidence>
<evidence type="ECO:0000313" key="9">
    <source>
        <dbReference type="Proteomes" id="UP000596092"/>
    </source>
</evidence>
<dbReference type="PROSITE" id="PS51918">
    <property type="entry name" value="RADICAL_SAM"/>
    <property type="match status" value="1"/>
</dbReference>
<dbReference type="CDD" id="cd01335">
    <property type="entry name" value="Radical_SAM"/>
    <property type="match status" value="1"/>
</dbReference>
<keyword evidence="3" id="KW-0949">S-adenosyl-L-methionine</keyword>
<evidence type="ECO:0000256" key="6">
    <source>
        <dbReference type="ARBA" id="ARBA00023014"/>
    </source>
</evidence>
<dbReference type="RefSeq" id="WP_199264384.1">
    <property type="nucleotide sequence ID" value="NZ_CP054140.1"/>
</dbReference>
<evidence type="ECO:0000256" key="5">
    <source>
        <dbReference type="ARBA" id="ARBA00023004"/>
    </source>
</evidence>
<comment type="cofactor">
    <cofactor evidence="1">
        <name>[4Fe-4S] cluster</name>
        <dbReference type="ChEBI" id="CHEBI:49883"/>
    </cofactor>
</comment>
<reference evidence="8 9" key="1">
    <citation type="submission" date="2020-05" db="EMBL/GenBank/DDBJ databases">
        <title>Complete genome of Desulfobulbus oligotrophicus.</title>
        <authorList>
            <person name="Podar M."/>
        </authorList>
    </citation>
    <scope>NUCLEOTIDE SEQUENCE [LARGE SCALE GENOMIC DNA]</scope>
    <source>
        <strain evidence="8 9">Prop6</strain>
    </source>
</reference>
<dbReference type="KEGG" id="dog:HP555_06635"/>
<evidence type="ECO:0000256" key="1">
    <source>
        <dbReference type="ARBA" id="ARBA00001966"/>
    </source>
</evidence>
<dbReference type="InterPro" id="IPR058240">
    <property type="entry name" value="rSAM_sf"/>
</dbReference>
<dbReference type="InterPro" id="IPR007197">
    <property type="entry name" value="rSAM"/>
</dbReference>
<keyword evidence="6" id="KW-0411">Iron-sulfur</keyword>